<name>A0AAW1KVZ2_SAPOF</name>
<organism evidence="1 2">
    <name type="scientific">Saponaria officinalis</name>
    <name type="common">Common soapwort</name>
    <name type="synonym">Lychnis saponaria</name>
    <dbReference type="NCBI Taxonomy" id="3572"/>
    <lineage>
        <taxon>Eukaryota</taxon>
        <taxon>Viridiplantae</taxon>
        <taxon>Streptophyta</taxon>
        <taxon>Embryophyta</taxon>
        <taxon>Tracheophyta</taxon>
        <taxon>Spermatophyta</taxon>
        <taxon>Magnoliopsida</taxon>
        <taxon>eudicotyledons</taxon>
        <taxon>Gunneridae</taxon>
        <taxon>Pentapetalae</taxon>
        <taxon>Caryophyllales</taxon>
        <taxon>Caryophyllaceae</taxon>
        <taxon>Caryophylleae</taxon>
        <taxon>Saponaria</taxon>
    </lineage>
</organism>
<accession>A0AAW1KVZ2</accession>
<protein>
    <submittedName>
        <fullName evidence="1">Uncharacterized protein</fullName>
    </submittedName>
</protein>
<comment type="caution">
    <text evidence="1">The sequence shown here is derived from an EMBL/GenBank/DDBJ whole genome shotgun (WGS) entry which is preliminary data.</text>
</comment>
<dbReference type="EMBL" id="JBDFQZ010000005">
    <property type="protein sequence ID" value="KAK9723486.1"/>
    <property type="molecule type" value="Genomic_DNA"/>
</dbReference>
<proteinExistence type="predicted"/>
<reference evidence="1" key="1">
    <citation type="submission" date="2024-03" db="EMBL/GenBank/DDBJ databases">
        <title>WGS assembly of Saponaria officinalis var. Norfolk2.</title>
        <authorList>
            <person name="Jenkins J."/>
            <person name="Shu S."/>
            <person name="Grimwood J."/>
            <person name="Barry K."/>
            <person name="Goodstein D."/>
            <person name="Schmutz J."/>
            <person name="Leebens-Mack J."/>
            <person name="Osbourn A."/>
        </authorList>
    </citation>
    <scope>NUCLEOTIDE SEQUENCE [LARGE SCALE GENOMIC DNA]</scope>
    <source>
        <strain evidence="1">JIC</strain>
    </source>
</reference>
<dbReference type="Proteomes" id="UP001443914">
    <property type="component" value="Unassembled WGS sequence"/>
</dbReference>
<evidence type="ECO:0000313" key="2">
    <source>
        <dbReference type="Proteomes" id="UP001443914"/>
    </source>
</evidence>
<sequence>MPHGIIPRHYHMDTFYSVSHSRASSGSLALFSSNIDFQIAVCFFFECHFILRGGGRCFAEYFTLWVRAFITLALRRSLFRAPLFLRYYLYKKHFYLAIYDGKQGRLQPKKK</sequence>
<gene>
    <name evidence="1" type="ORF">RND81_05G001900</name>
</gene>
<dbReference type="AlphaFoldDB" id="A0AAW1KVZ2"/>
<evidence type="ECO:0000313" key="1">
    <source>
        <dbReference type="EMBL" id="KAK9723486.1"/>
    </source>
</evidence>
<keyword evidence="2" id="KW-1185">Reference proteome</keyword>